<dbReference type="RefSeq" id="WP_246602692.1">
    <property type="nucleotide sequence ID" value="NZ_JAFNJS010000003.1"/>
</dbReference>
<accession>A0ABV7BT64</accession>
<dbReference type="InterPro" id="IPR050483">
    <property type="entry name" value="CoA-transferase_III_domain"/>
</dbReference>
<dbReference type="InterPro" id="IPR044855">
    <property type="entry name" value="CoA-Trfase_III_dom3_sf"/>
</dbReference>
<keyword evidence="3" id="KW-1185">Reference proteome</keyword>
<comment type="caution">
    <text evidence="2">The sequence shown here is derived from an EMBL/GenBank/DDBJ whole genome shotgun (WGS) entry which is preliminary data.</text>
</comment>
<dbReference type="SUPFAM" id="SSF89796">
    <property type="entry name" value="CoA-transferase family III (CaiB/BaiF)"/>
    <property type="match status" value="1"/>
</dbReference>
<dbReference type="Gene3D" id="3.30.1540.10">
    <property type="entry name" value="formyl-coa transferase, domain 3"/>
    <property type="match status" value="1"/>
</dbReference>
<dbReference type="EMBL" id="JBHRSB010000003">
    <property type="protein sequence ID" value="MFC3000443.1"/>
    <property type="molecule type" value="Genomic_DNA"/>
</dbReference>
<dbReference type="GO" id="GO:0016740">
    <property type="term" value="F:transferase activity"/>
    <property type="evidence" value="ECO:0007669"/>
    <property type="project" value="UniProtKB-KW"/>
</dbReference>
<evidence type="ECO:0000313" key="2">
    <source>
        <dbReference type="EMBL" id="MFC3000443.1"/>
    </source>
</evidence>
<sequence length="402" mass="43435">MPQADKPEMPRASTALSRFTVLDLTRVRSGPTCVRQLADWGANVIKIEMPEGLDQGDPMGGPRQGSDFQNLHRNKRGMTLNLKDKDGVALLKKLAEKADVVVENFRPDVKTRLGIDYEALSAVNPRLVYASISGFGQDGPYAGRPGFDQIAQGMGGLMSITGLPGQGPVRVGIPIADLCAGLFAAQGIFIALLEREVSGKGQWVQTSLLQAQIFMLDFQASRWLMEGQVPKQAGNNHPTSIPTGVFQTSDGYMNIAASGQRIWERCADGLGKPEWKTDARFNSGALRSENRDALNAMIEEVTRTNTTAHWVKALNDLGVPCGPINKVDEVFADEQVQHLGIAQTLNGGDRNVAYVGQPIGLSRTPSRIVSHPPEIGEHTDAVLAELGLDAATIADLHKRQVV</sequence>
<proteinExistence type="predicted"/>
<keyword evidence="1 2" id="KW-0808">Transferase</keyword>
<evidence type="ECO:0000256" key="1">
    <source>
        <dbReference type="ARBA" id="ARBA00022679"/>
    </source>
</evidence>
<protein>
    <submittedName>
        <fullName evidence="2">CaiB/BaiF CoA transferase family protein</fullName>
    </submittedName>
</protein>
<organism evidence="2 3">
    <name type="scientific">Falsiroseomonas tokyonensis</name>
    <dbReference type="NCBI Taxonomy" id="430521"/>
    <lineage>
        <taxon>Bacteria</taxon>
        <taxon>Pseudomonadati</taxon>
        <taxon>Pseudomonadota</taxon>
        <taxon>Alphaproteobacteria</taxon>
        <taxon>Acetobacterales</taxon>
        <taxon>Roseomonadaceae</taxon>
        <taxon>Falsiroseomonas</taxon>
    </lineage>
</organism>
<dbReference type="PANTHER" id="PTHR48207">
    <property type="entry name" value="SUCCINATE--HYDROXYMETHYLGLUTARATE COA-TRANSFERASE"/>
    <property type="match status" value="1"/>
</dbReference>
<evidence type="ECO:0000313" key="3">
    <source>
        <dbReference type="Proteomes" id="UP001595420"/>
    </source>
</evidence>
<dbReference type="InterPro" id="IPR023606">
    <property type="entry name" value="CoA-Trfase_III_dom_1_sf"/>
</dbReference>
<dbReference type="InterPro" id="IPR003673">
    <property type="entry name" value="CoA-Trfase_fam_III"/>
</dbReference>
<reference evidence="3" key="1">
    <citation type="journal article" date="2019" name="Int. J. Syst. Evol. Microbiol.">
        <title>The Global Catalogue of Microorganisms (GCM) 10K type strain sequencing project: providing services to taxonomists for standard genome sequencing and annotation.</title>
        <authorList>
            <consortium name="The Broad Institute Genomics Platform"/>
            <consortium name="The Broad Institute Genome Sequencing Center for Infectious Disease"/>
            <person name="Wu L."/>
            <person name="Ma J."/>
        </authorList>
    </citation>
    <scope>NUCLEOTIDE SEQUENCE [LARGE SCALE GENOMIC DNA]</scope>
    <source>
        <strain evidence="3">CGMCC 1.16855</strain>
    </source>
</reference>
<dbReference type="Proteomes" id="UP001595420">
    <property type="component" value="Unassembled WGS sequence"/>
</dbReference>
<dbReference type="Gene3D" id="3.40.50.10540">
    <property type="entry name" value="Crotonobetainyl-coa:carnitine coa-transferase, domain 1"/>
    <property type="match status" value="1"/>
</dbReference>
<dbReference type="PANTHER" id="PTHR48207:SF3">
    <property type="entry name" value="SUCCINATE--HYDROXYMETHYLGLUTARATE COA-TRANSFERASE"/>
    <property type="match status" value="1"/>
</dbReference>
<gene>
    <name evidence="2" type="ORF">ACFOD3_11105</name>
</gene>
<name>A0ABV7BT64_9PROT</name>
<dbReference type="Pfam" id="PF02515">
    <property type="entry name" value="CoA_transf_3"/>
    <property type="match status" value="1"/>
</dbReference>